<dbReference type="AlphaFoldDB" id="A0A2N3YHR1"/>
<dbReference type="PANTHER" id="PTHR44196:SF1">
    <property type="entry name" value="DEHYDROGENASE_REDUCTASE SDR FAMILY MEMBER 7B"/>
    <property type="match status" value="1"/>
</dbReference>
<dbReference type="InterPro" id="IPR036291">
    <property type="entry name" value="NAD(P)-bd_dom_sf"/>
</dbReference>
<dbReference type="PRINTS" id="PR00080">
    <property type="entry name" value="SDRFAMILY"/>
</dbReference>
<evidence type="ECO:0000256" key="3">
    <source>
        <dbReference type="RuleBase" id="RU000363"/>
    </source>
</evidence>
<reference evidence="4 5" key="1">
    <citation type="submission" date="2017-12" db="EMBL/GenBank/DDBJ databases">
        <title>Sequencing the genomes of 1000 Actinobacteria strains.</title>
        <authorList>
            <person name="Klenk H.-P."/>
        </authorList>
    </citation>
    <scope>NUCLEOTIDE SEQUENCE [LARGE SCALE GENOMIC DNA]</scope>
    <source>
        <strain evidence="4 5">DSM 12806</strain>
    </source>
</reference>
<keyword evidence="2" id="KW-0560">Oxidoreductase</keyword>
<dbReference type="PANTHER" id="PTHR44196">
    <property type="entry name" value="DEHYDROGENASE/REDUCTASE SDR FAMILY MEMBER 7B"/>
    <property type="match status" value="1"/>
</dbReference>
<dbReference type="Pfam" id="PF00106">
    <property type="entry name" value="adh_short"/>
    <property type="match status" value="1"/>
</dbReference>
<name>A0A2N3YHR1_9MICO</name>
<dbReference type="SUPFAM" id="SSF51735">
    <property type="entry name" value="NAD(P)-binding Rossmann-fold domains"/>
    <property type="match status" value="1"/>
</dbReference>
<comment type="similarity">
    <text evidence="1 3">Belongs to the short-chain dehydrogenases/reductases (SDR) family.</text>
</comment>
<dbReference type="Gene3D" id="3.40.50.720">
    <property type="entry name" value="NAD(P)-binding Rossmann-like Domain"/>
    <property type="match status" value="1"/>
</dbReference>
<evidence type="ECO:0000256" key="2">
    <source>
        <dbReference type="ARBA" id="ARBA00023002"/>
    </source>
</evidence>
<comment type="caution">
    <text evidence="4">The sequence shown here is derived from an EMBL/GenBank/DDBJ whole genome shotgun (WGS) entry which is preliminary data.</text>
</comment>
<dbReference type="InterPro" id="IPR002347">
    <property type="entry name" value="SDR_fam"/>
</dbReference>
<accession>A0A2N3YHR1</accession>
<gene>
    <name evidence="4" type="ORF">ATL31_1208</name>
</gene>
<dbReference type="InterPro" id="IPR020904">
    <property type="entry name" value="Sc_DH/Rdtase_CS"/>
</dbReference>
<keyword evidence="5" id="KW-1185">Reference proteome</keyword>
<dbReference type="OrthoDB" id="9792003at2"/>
<organism evidence="4 5">
    <name type="scientific">Phycicoccus duodecadis</name>
    <dbReference type="NCBI Taxonomy" id="173053"/>
    <lineage>
        <taxon>Bacteria</taxon>
        <taxon>Bacillati</taxon>
        <taxon>Actinomycetota</taxon>
        <taxon>Actinomycetes</taxon>
        <taxon>Micrococcales</taxon>
        <taxon>Intrasporangiaceae</taxon>
        <taxon>Phycicoccus</taxon>
    </lineage>
</organism>
<dbReference type="PROSITE" id="PS00061">
    <property type="entry name" value="ADH_SHORT"/>
    <property type="match status" value="1"/>
</dbReference>
<dbReference type="GO" id="GO:0016616">
    <property type="term" value="F:oxidoreductase activity, acting on the CH-OH group of donors, NAD or NADP as acceptor"/>
    <property type="evidence" value="ECO:0007669"/>
    <property type="project" value="UniProtKB-ARBA"/>
</dbReference>
<protein>
    <submittedName>
        <fullName evidence="4">Ribitol 2-dehydrogenase</fullName>
    </submittedName>
</protein>
<dbReference type="RefSeq" id="WP_101394972.1">
    <property type="nucleotide sequence ID" value="NZ_PJNE01000001.1"/>
</dbReference>
<dbReference type="EMBL" id="PJNE01000001">
    <property type="protein sequence ID" value="PKW26397.1"/>
    <property type="molecule type" value="Genomic_DNA"/>
</dbReference>
<dbReference type="PRINTS" id="PR00081">
    <property type="entry name" value="GDHRDH"/>
</dbReference>
<dbReference type="CDD" id="cd05233">
    <property type="entry name" value="SDR_c"/>
    <property type="match status" value="1"/>
</dbReference>
<dbReference type="Proteomes" id="UP000233781">
    <property type="component" value="Unassembled WGS sequence"/>
</dbReference>
<evidence type="ECO:0000313" key="5">
    <source>
        <dbReference type="Proteomes" id="UP000233781"/>
    </source>
</evidence>
<dbReference type="FunFam" id="3.40.50.720:FF:000047">
    <property type="entry name" value="NADP-dependent L-serine/L-allo-threonine dehydrogenase"/>
    <property type="match status" value="1"/>
</dbReference>
<sequence>MSTTQDLTGAVAVVTGASSGIGRSYARTLSGAGATVVLVARSADRLAAVAEALPGPSLVVPGDVSDTAFCTEVAARTLAEHGRIDVLLSNAGVYVPGPFAETDLGALQELVGVNVLGAMAMVRAVLPAMVEAGHGDVVMTSSVSGHQSIHWEPVYSASKHAVQAFTHGVRRQLVGTGVRMGAIAPGVVLNELWGVAEGADVAAEVAAGRGITSEDVADAVLWMLTRPRHVAIRDLVILPTNQEI</sequence>
<evidence type="ECO:0000256" key="1">
    <source>
        <dbReference type="ARBA" id="ARBA00006484"/>
    </source>
</evidence>
<proteinExistence type="inferred from homology"/>
<dbReference type="GO" id="GO:0016020">
    <property type="term" value="C:membrane"/>
    <property type="evidence" value="ECO:0007669"/>
    <property type="project" value="TreeGrafter"/>
</dbReference>
<evidence type="ECO:0000313" key="4">
    <source>
        <dbReference type="EMBL" id="PKW26397.1"/>
    </source>
</evidence>